<accession>A0ACB8DZC4</accession>
<evidence type="ECO:0000313" key="2">
    <source>
        <dbReference type="Proteomes" id="UP000821865"/>
    </source>
</evidence>
<gene>
    <name evidence="1" type="ORF">HPB49_010749</name>
</gene>
<comment type="caution">
    <text evidence="1">The sequence shown here is derived from an EMBL/GenBank/DDBJ whole genome shotgun (WGS) entry which is preliminary data.</text>
</comment>
<keyword evidence="2" id="KW-1185">Reference proteome</keyword>
<sequence length="208" mass="22851">MVLGYSMEASIVQAVKAELHGARLPSQDNVCREKTSQQVASVVQPEPAMLHEDEWDLEIPVVDAMLPANCHSAQPSCVLGPRAQVPGTKEADGVPSTNVHIGNGLFVCASKWTWVSQAKTDSTFAREIVRCLWQPKELLNRSVTGKICMRKLKEGGEAKPALTPQKLSAVRKAYEHFVSKNPSAVDTDARRLKDLNNKHLATMLRDAK</sequence>
<reference evidence="1" key="1">
    <citation type="submission" date="2020-05" db="EMBL/GenBank/DDBJ databases">
        <title>Large-scale comparative analyses of tick genomes elucidate their genetic diversity and vector capacities.</title>
        <authorList>
            <person name="Jia N."/>
            <person name="Wang J."/>
            <person name="Shi W."/>
            <person name="Du L."/>
            <person name="Sun Y."/>
            <person name="Zhan W."/>
            <person name="Jiang J."/>
            <person name="Wang Q."/>
            <person name="Zhang B."/>
            <person name="Ji P."/>
            <person name="Sakyi L.B."/>
            <person name="Cui X."/>
            <person name="Yuan T."/>
            <person name="Jiang B."/>
            <person name="Yang W."/>
            <person name="Lam T.T.-Y."/>
            <person name="Chang Q."/>
            <person name="Ding S."/>
            <person name="Wang X."/>
            <person name="Zhu J."/>
            <person name="Ruan X."/>
            <person name="Zhao L."/>
            <person name="Wei J."/>
            <person name="Que T."/>
            <person name="Du C."/>
            <person name="Cheng J."/>
            <person name="Dai P."/>
            <person name="Han X."/>
            <person name="Huang E."/>
            <person name="Gao Y."/>
            <person name="Liu J."/>
            <person name="Shao H."/>
            <person name="Ye R."/>
            <person name="Li L."/>
            <person name="Wei W."/>
            <person name="Wang X."/>
            <person name="Wang C."/>
            <person name="Yang T."/>
            <person name="Huo Q."/>
            <person name="Li W."/>
            <person name="Guo W."/>
            <person name="Chen H."/>
            <person name="Zhou L."/>
            <person name="Ni X."/>
            <person name="Tian J."/>
            <person name="Zhou Y."/>
            <person name="Sheng Y."/>
            <person name="Liu T."/>
            <person name="Pan Y."/>
            <person name="Xia L."/>
            <person name="Li J."/>
            <person name="Zhao F."/>
            <person name="Cao W."/>
        </authorList>
    </citation>
    <scope>NUCLEOTIDE SEQUENCE</scope>
    <source>
        <strain evidence="1">Dsil-2018</strain>
    </source>
</reference>
<dbReference type="EMBL" id="CM023470">
    <property type="protein sequence ID" value="KAH7979735.1"/>
    <property type="molecule type" value="Genomic_DNA"/>
</dbReference>
<name>A0ACB8DZC4_DERSI</name>
<evidence type="ECO:0000313" key="1">
    <source>
        <dbReference type="EMBL" id="KAH7979735.1"/>
    </source>
</evidence>
<protein>
    <submittedName>
        <fullName evidence="1">Uncharacterized protein</fullName>
    </submittedName>
</protein>
<organism evidence="1 2">
    <name type="scientific">Dermacentor silvarum</name>
    <name type="common">Tick</name>
    <dbReference type="NCBI Taxonomy" id="543639"/>
    <lineage>
        <taxon>Eukaryota</taxon>
        <taxon>Metazoa</taxon>
        <taxon>Ecdysozoa</taxon>
        <taxon>Arthropoda</taxon>
        <taxon>Chelicerata</taxon>
        <taxon>Arachnida</taxon>
        <taxon>Acari</taxon>
        <taxon>Parasitiformes</taxon>
        <taxon>Ixodida</taxon>
        <taxon>Ixodoidea</taxon>
        <taxon>Ixodidae</taxon>
        <taxon>Rhipicephalinae</taxon>
        <taxon>Dermacentor</taxon>
    </lineage>
</organism>
<dbReference type="Proteomes" id="UP000821865">
    <property type="component" value="Chromosome 1"/>
</dbReference>
<proteinExistence type="predicted"/>